<dbReference type="GeneID" id="34555909"/>
<dbReference type="AlphaFoldDB" id="A0A1G4BKA0"/>
<feature type="region of interest" description="Disordered" evidence="1">
    <location>
        <begin position="1"/>
        <end position="59"/>
    </location>
</feature>
<dbReference type="Proteomes" id="UP000176998">
    <property type="component" value="Unassembled WGS sequence"/>
</dbReference>
<keyword evidence="3" id="KW-1185">Reference proteome</keyword>
<comment type="caution">
    <text evidence="2">The sequence shown here is derived from an EMBL/GenBank/DDBJ whole genome shotgun (WGS) entry which is preliminary data.</text>
</comment>
<sequence length="59" mass="6303">MTTRCPGVARCKSKPSSGTLLSTSTETFSSWKVMDPSQIISQRPSSHRDKATGPGIPLP</sequence>
<accession>A0A1G4BKA0</accession>
<dbReference type="EMBL" id="MJBS01000016">
    <property type="protein sequence ID" value="OHF01871.1"/>
    <property type="molecule type" value="Genomic_DNA"/>
</dbReference>
<evidence type="ECO:0000313" key="2">
    <source>
        <dbReference type="EMBL" id="OHF01871.1"/>
    </source>
</evidence>
<organism evidence="2 3">
    <name type="scientific">Colletotrichum orchidophilum</name>
    <dbReference type="NCBI Taxonomy" id="1209926"/>
    <lineage>
        <taxon>Eukaryota</taxon>
        <taxon>Fungi</taxon>
        <taxon>Dikarya</taxon>
        <taxon>Ascomycota</taxon>
        <taxon>Pezizomycotina</taxon>
        <taxon>Sordariomycetes</taxon>
        <taxon>Hypocreomycetidae</taxon>
        <taxon>Glomerellales</taxon>
        <taxon>Glomerellaceae</taxon>
        <taxon>Colletotrichum</taxon>
    </lineage>
</organism>
<reference evidence="2 3" key="1">
    <citation type="submission" date="2016-09" db="EMBL/GenBank/DDBJ databases">
        <authorList>
            <person name="Capua I."/>
            <person name="De Benedictis P."/>
            <person name="Joannis T."/>
            <person name="Lombin L.H."/>
            <person name="Cattoli G."/>
        </authorList>
    </citation>
    <scope>NUCLEOTIDE SEQUENCE [LARGE SCALE GENOMIC DNA]</scope>
    <source>
        <strain evidence="2 3">IMI 309357</strain>
    </source>
</reference>
<feature type="compositionally biased region" description="Low complexity" evidence="1">
    <location>
        <begin position="14"/>
        <end position="30"/>
    </location>
</feature>
<proteinExistence type="predicted"/>
<name>A0A1G4BKA0_9PEZI</name>
<evidence type="ECO:0000256" key="1">
    <source>
        <dbReference type="SAM" id="MobiDB-lite"/>
    </source>
</evidence>
<dbReference type="RefSeq" id="XP_022479013.1">
    <property type="nucleotide sequence ID" value="XM_022614399.1"/>
</dbReference>
<evidence type="ECO:0000313" key="3">
    <source>
        <dbReference type="Proteomes" id="UP000176998"/>
    </source>
</evidence>
<protein>
    <submittedName>
        <fullName evidence="2">Uncharacterized protein</fullName>
    </submittedName>
</protein>
<gene>
    <name evidence="2" type="ORF">CORC01_02749</name>
</gene>